<organism evidence="2 3">
    <name type="scientific">Araneus ventricosus</name>
    <name type="common">Orbweaver spider</name>
    <name type="synonym">Epeira ventricosa</name>
    <dbReference type="NCBI Taxonomy" id="182803"/>
    <lineage>
        <taxon>Eukaryota</taxon>
        <taxon>Metazoa</taxon>
        <taxon>Ecdysozoa</taxon>
        <taxon>Arthropoda</taxon>
        <taxon>Chelicerata</taxon>
        <taxon>Arachnida</taxon>
        <taxon>Araneae</taxon>
        <taxon>Araneomorphae</taxon>
        <taxon>Entelegynae</taxon>
        <taxon>Araneoidea</taxon>
        <taxon>Araneidae</taxon>
        <taxon>Araneus</taxon>
    </lineage>
</organism>
<proteinExistence type="predicted"/>
<keyword evidence="1" id="KW-0472">Membrane</keyword>
<keyword evidence="1" id="KW-1133">Transmembrane helix</keyword>
<reference evidence="2 3" key="1">
    <citation type="journal article" date="2019" name="Sci. Rep.">
        <title>Orb-weaving spider Araneus ventricosus genome elucidates the spidroin gene catalogue.</title>
        <authorList>
            <person name="Kono N."/>
            <person name="Nakamura H."/>
            <person name="Ohtoshi R."/>
            <person name="Moran D.A.P."/>
            <person name="Shinohara A."/>
            <person name="Yoshida Y."/>
            <person name="Fujiwara M."/>
            <person name="Mori M."/>
            <person name="Tomita M."/>
            <person name="Arakawa K."/>
        </authorList>
    </citation>
    <scope>NUCLEOTIDE SEQUENCE [LARGE SCALE GENOMIC DNA]</scope>
</reference>
<gene>
    <name evidence="2" type="ORF">AVEN_136811_1</name>
</gene>
<evidence type="ECO:0000256" key="1">
    <source>
        <dbReference type="SAM" id="Phobius"/>
    </source>
</evidence>
<comment type="caution">
    <text evidence="2">The sequence shown here is derived from an EMBL/GenBank/DDBJ whole genome shotgun (WGS) entry which is preliminary data.</text>
</comment>
<sequence length="132" mass="15138">MWDCCCNNCGRECIRGGGLMILQVTSKVIVYMDIKQETAGMNTKEAIRLEKMLLPSSLKILFYISLLLRFLASLALPVSSQLKKKKRKESQTIWRWQCPLLAISNTRLPLLELDCFESYILSTSTQNECKKN</sequence>
<protein>
    <submittedName>
        <fullName evidence="2">Uncharacterized protein</fullName>
    </submittedName>
</protein>
<dbReference type="EMBL" id="BGPR01009905">
    <property type="protein sequence ID" value="GBN43024.1"/>
    <property type="molecule type" value="Genomic_DNA"/>
</dbReference>
<accession>A0A4Y2NVI4</accession>
<evidence type="ECO:0000313" key="3">
    <source>
        <dbReference type="Proteomes" id="UP000499080"/>
    </source>
</evidence>
<dbReference type="Proteomes" id="UP000499080">
    <property type="component" value="Unassembled WGS sequence"/>
</dbReference>
<dbReference type="AlphaFoldDB" id="A0A4Y2NVI4"/>
<keyword evidence="3" id="KW-1185">Reference proteome</keyword>
<keyword evidence="1" id="KW-0812">Transmembrane</keyword>
<feature type="transmembrane region" description="Helical" evidence="1">
    <location>
        <begin position="60"/>
        <end position="78"/>
    </location>
</feature>
<evidence type="ECO:0000313" key="2">
    <source>
        <dbReference type="EMBL" id="GBN43024.1"/>
    </source>
</evidence>
<name>A0A4Y2NVI4_ARAVE</name>